<comment type="caution">
    <text evidence="3">The sequence shown here is derived from an EMBL/GenBank/DDBJ whole genome shotgun (WGS) entry which is preliminary data.</text>
</comment>
<dbReference type="InterPro" id="IPR022185">
    <property type="entry name" value="DUF3712"/>
</dbReference>
<dbReference type="Proteomes" id="UP000827284">
    <property type="component" value="Unassembled WGS sequence"/>
</dbReference>
<feature type="region of interest" description="Disordered" evidence="1">
    <location>
        <begin position="1"/>
        <end position="25"/>
    </location>
</feature>
<organism evidence="3 4">
    <name type="scientific">Entomortierella parvispora</name>
    <dbReference type="NCBI Taxonomy" id="205924"/>
    <lineage>
        <taxon>Eukaryota</taxon>
        <taxon>Fungi</taxon>
        <taxon>Fungi incertae sedis</taxon>
        <taxon>Mucoromycota</taxon>
        <taxon>Mortierellomycotina</taxon>
        <taxon>Mortierellomycetes</taxon>
        <taxon>Mortierellales</taxon>
        <taxon>Mortierellaceae</taxon>
        <taxon>Entomortierella</taxon>
    </lineage>
</organism>
<sequence length="1609" mass="168721">MAFDIRDEDEEHHPDEFEEYDDVKQPAPPPKFYRRRKFWMFCIPNLIIATIVAVLLGLYVVMPKIAQDLMNKATIEFDQIDISNPTATTMDIAMVGNMKKTGPFTAEISFPGEVTVSWNGIVLGTTQIPGSSKASGGQGSLNLASSFTVTNTSGFTEFSSYMLNAQTFVWHLEGKLNVHALSRTVKNLNLNKDITVNAFNGLNGIKIDKFALPGDDPDGKGIIIQIDTTVNNPSAIQMYMGSLTLAISYKDVLMGYVTSTNLTMVRGPQTMSMTGVLIPQNTTEGLAITSEMMSRYIGNELTNTTATGVDVKPDGVNELGWLSDAVKSLKLNVPLQSPVPLELIKALNLGALGLVFTPPTAYEPVTTSTGVIANYSLPDGFNFNISFQQVSNSFALTRGGVTIANLNSSYNPSTSDMAAGTLTFNLLATPLLVPNASHEAFQEFNRDLTIGADLPFNVVGQASVYANTSIGVVNLVNIPFNASTELSGLQSLANPAPTITSLQVVSGTTTGLTMNISVIIVNPSSISLSAGDVVLALIYKGVNLGTVTMPNLSIVPGANTIATTSTIDPASSPEGLELLTLYTSGAGAGVSIAGTPTSTAVDSLSLAFGALNIQTQMPGLQSKLLAGASLEVLNTTLVNGLAQTVVTVNNPFVPAMSILSINSKITYNGVAVGSVVSTFATPPVIPGVGQGTITASIAMNTNPTDLITLIRTQAIKNGMSTAAFDGLISLQHGGTPPASLFVGFNVADFTLKAMAGLLVDITMTTTVKVGDYQVTIPYTQTGVATTTDASLLKLIPLVGTPIAQVLVDGSALQFDSIQIISPTDTNFQTDIGGAITNTGPLDAQIVFPNPVTVSYEGKTIGSMMMPTVNAIANQGATLSLTGVMFTISDIDAYTAFTVFALNNAKFEWTIATTDVVVNAMGVPIPGVSMTKTVTLDGFNKLAGLILNPGYMIEEIDAAGLHMVIGATINNPSTIGMTIPVSQFNTQFQGTVLGPAVAVGLTLIPHASSAFSLNATIATGNGNMIPYLEGIFTNAVTGQPTPLEAQGVGAPGVSWLNTAIQSLTLSTSLPPLVDPPIVSVAIDSMYMDFTCESCTWAPTAVSTITAKTNLPFRNGAPITALSQNVQILDTNGQVVGLMSTDYADATTSGDMVTSTSPANSTLVIADDSQTIYEDFIWDLTNTTQYTLGLKGTANSKLDLGALGVIEVKGITLDVQTNLDGLQGLQNITFLAFPDLDILFGATGLIIDAFTDMNIYNPSMLTLNIGAMSLYAGSDYTPANQIGVAFLQNLTLTPGDNFVLSELYMPQAQYPASEAFSANMENENVTAYLYAYPGTSSNVALSAGLSKLRSFVHINAKTPTNLIPPYPPVWTATILPSTITDGIFDIDVELSNPYPGLRLEITSFIPDVNLIGGSDSFSVAESPSVAKQIATWYADPNFVPIVFEANDTAPRTVSMKMQFVDVADGQMMTLSDVAAIANASASGSLITNFEFLPMFLLGTNPTPQNIDWSCANWYTLAGTSGCTTSLTTGPDFTEAFEKYYPKLLSPTVTPSPISIAQPTPSVATTASASSPSGSVATSMTAPSSPSLTPAAPSSPPSTSVAPPLPSTQSAV</sequence>
<reference evidence="3" key="1">
    <citation type="submission" date="2021-11" db="EMBL/GenBank/DDBJ databases">
        <authorList>
            <person name="Herlambang A."/>
            <person name="Guo Y."/>
            <person name="Takashima Y."/>
            <person name="Nishizawa T."/>
        </authorList>
    </citation>
    <scope>NUCLEOTIDE SEQUENCE</scope>
    <source>
        <strain evidence="3">E1425</strain>
    </source>
</reference>
<evidence type="ECO:0000313" key="4">
    <source>
        <dbReference type="Proteomes" id="UP000827284"/>
    </source>
</evidence>
<reference evidence="3" key="2">
    <citation type="journal article" date="2022" name="Microbiol. Resour. Announc.">
        <title>Whole-Genome Sequence of Entomortierella parvispora E1425, a Mucoromycotan Fungus Associated with Burkholderiaceae-Related Endosymbiotic Bacteria.</title>
        <authorList>
            <person name="Herlambang A."/>
            <person name="Guo Y."/>
            <person name="Takashima Y."/>
            <person name="Narisawa K."/>
            <person name="Ohta H."/>
            <person name="Nishizawa T."/>
        </authorList>
    </citation>
    <scope>NUCLEOTIDE SEQUENCE</scope>
    <source>
        <strain evidence="3">E1425</strain>
    </source>
</reference>
<dbReference type="SUPFAM" id="SSF117070">
    <property type="entry name" value="LEA14-like"/>
    <property type="match status" value="1"/>
</dbReference>
<keyword evidence="4" id="KW-1185">Reference proteome</keyword>
<name>A0A9P3LX81_9FUNG</name>
<dbReference type="Gene3D" id="2.60.40.1820">
    <property type="match status" value="1"/>
</dbReference>
<accession>A0A9P3LX81</accession>
<evidence type="ECO:0000313" key="3">
    <source>
        <dbReference type="EMBL" id="GJJ74081.1"/>
    </source>
</evidence>
<protein>
    <recommendedName>
        <fullName evidence="5">Pre-rRNA processing protein</fullName>
    </recommendedName>
</protein>
<dbReference type="Pfam" id="PF12505">
    <property type="entry name" value="DUF3712"/>
    <property type="match status" value="4"/>
</dbReference>
<keyword evidence="2" id="KW-0472">Membrane</keyword>
<keyword evidence="2" id="KW-1133">Transmembrane helix</keyword>
<evidence type="ECO:0008006" key="5">
    <source>
        <dbReference type="Google" id="ProtNLM"/>
    </source>
</evidence>
<dbReference type="GO" id="GO:0000329">
    <property type="term" value="C:fungal-type vacuole membrane"/>
    <property type="evidence" value="ECO:0007669"/>
    <property type="project" value="InterPro"/>
</dbReference>
<gene>
    <name evidence="3" type="ORF">EMPS_06439</name>
</gene>
<proteinExistence type="predicted"/>
<feature type="transmembrane region" description="Helical" evidence="2">
    <location>
        <begin position="38"/>
        <end position="62"/>
    </location>
</feature>
<dbReference type="OrthoDB" id="10039566at2759"/>
<evidence type="ECO:0000256" key="2">
    <source>
        <dbReference type="SAM" id="Phobius"/>
    </source>
</evidence>
<dbReference type="InterPro" id="IPR046368">
    <property type="entry name" value="Tag1"/>
</dbReference>
<keyword evidence="2" id="KW-0812">Transmembrane</keyword>
<dbReference type="PANTHER" id="PTHR35895">
    <property type="entry name" value="CHROMOSOME 16, WHOLE GENOME SHOTGUN SEQUENCE"/>
    <property type="match status" value="1"/>
</dbReference>
<feature type="region of interest" description="Disordered" evidence="1">
    <location>
        <begin position="1553"/>
        <end position="1609"/>
    </location>
</feature>
<dbReference type="EMBL" id="BQFW01000008">
    <property type="protein sequence ID" value="GJJ74081.1"/>
    <property type="molecule type" value="Genomic_DNA"/>
</dbReference>
<feature type="compositionally biased region" description="Low complexity" evidence="1">
    <location>
        <begin position="1556"/>
        <end position="1599"/>
    </location>
</feature>
<evidence type="ECO:0000256" key="1">
    <source>
        <dbReference type="SAM" id="MobiDB-lite"/>
    </source>
</evidence>
<feature type="compositionally biased region" description="Acidic residues" evidence="1">
    <location>
        <begin position="1"/>
        <end position="21"/>
    </location>
</feature>
<dbReference type="PANTHER" id="PTHR35895:SF1">
    <property type="entry name" value="LIPID-BINDING SERUM GLYCOPROTEIN C-TERMINAL DOMAIN-CONTAINING PROTEIN"/>
    <property type="match status" value="1"/>
</dbReference>